<dbReference type="SMART" id="SM00028">
    <property type="entry name" value="TPR"/>
    <property type="match status" value="6"/>
</dbReference>
<keyword evidence="1" id="KW-0677">Repeat</keyword>
<evidence type="ECO:0000256" key="2">
    <source>
        <dbReference type="ARBA" id="ARBA00022803"/>
    </source>
</evidence>
<dbReference type="Pfam" id="PF13181">
    <property type="entry name" value="TPR_8"/>
    <property type="match status" value="1"/>
</dbReference>
<dbReference type="Proteomes" id="UP001206925">
    <property type="component" value="Unassembled WGS sequence"/>
</dbReference>
<dbReference type="Pfam" id="PF00515">
    <property type="entry name" value="TPR_1"/>
    <property type="match status" value="1"/>
</dbReference>
<feature type="domain" description="Thioredoxin" evidence="5">
    <location>
        <begin position="554"/>
        <end position="645"/>
    </location>
</feature>
<evidence type="ECO:0000313" key="6">
    <source>
        <dbReference type="EMBL" id="KAI7730429.1"/>
    </source>
</evidence>
<sequence length="650" mass="71779">MSSTGKPILKTHSDQLKLLPNDVSKPYFNQLYSGSPVSPLQPEPTSSTTSSSSSGSVPGRVIKRVHFRSDSKTSVNTSPSCPLSASTGSKPGHTRPVSSKISVTSPAVHVIPSGNIKPSGKILKTVATSSQRTKPDVLSFGTSSYGHGSIVRGCSNVKGEIETSVSVGLSSSTQLDAEELRRLGREQYKMGNYLEALSYYNGAVDIEPDNPGYRCYRVAALMCLYRLNEAVEECYEVIKLDSGYMRAHRRLGSLLISLGQVENARKHICFPGSQPDPSKLKRLQSVEKHLNKCADCRRVRDWAGVLRECDAAMGSGAYFCPQLFACKAEAFLKLGRLDDANVSLLNMPKFEASCSFSYSQPKLSGMAFEAYVLFVRAQVDMASGRFENAVISIEKAGQIDSQNVEIAALLQNFRALSRARAHGNDLFNSERFTEACSAYDEGLRLDPLNPVFYCNRAACWFKLGQLERSLDDCNRALLIHPKYIKALLRRAATYSKLDRWGESVRDYEVLRRELPDSNDIAESLFHAQVALKKFCGEQVCNMQFGGEVESIASLDQFKSAVSSSGASVVLFKSSFDPQCKMISLFLDTLCTRYPSIIFLKVDVEENSILAETENVRIVPTIKIYRKGNRVKEMVCPSQEALESSVKYHNS</sequence>
<dbReference type="Gene3D" id="3.40.30.10">
    <property type="entry name" value="Glutaredoxin"/>
    <property type="match status" value="1"/>
</dbReference>
<keyword evidence="7" id="KW-1185">Reference proteome</keyword>
<dbReference type="GO" id="GO:0005737">
    <property type="term" value="C:cytoplasm"/>
    <property type="evidence" value="ECO:0007669"/>
    <property type="project" value="TreeGrafter"/>
</dbReference>
<dbReference type="CDD" id="cd02947">
    <property type="entry name" value="TRX_family"/>
    <property type="match status" value="1"/>
</dbReference>
<protein>
    <recommendedName>
        <fullName evidence="5">Thioredoxin domain-containing protein</fullName>
    </recommendedName>
</protein>
<proteinExistence type="predicted"/>
<dbReference type="SUPFAM" id="SSF48452">
    <property type="entry name" value="TPR-like"/>
    <property type="match status" value="1"/>
</dbReference>
<name>A0AAD5BXT8_AMBAR</name>
<dbReference type="InterPro" id="IPR011990">
    <property type="entry name" value="TPR-like_helical_dom_sf"/>
</dbReference>
<feature type="region of interest" description="Disordered" evidence="4">
    <location>
        <begin position="30"/>
        <end position="103"/>
    </location>
</feature>
<dbReference type="GO" id="GO:0006950">
    <property type="term" value="P:response to stress"/>
    <property type="evidence" value="ECO:0007669"/>
    <property type="project" value="UniProtKB-ARBA"/>
</dbReference>
<feature type="compositionally biased region" description="Polar residues" evidence="4">
    <location>
        <begin position="72"/>
        <end position="89"/>
    </location>
</feature>
<gene>
    <name evidence="6" type="ORF">M8C21_025374</name>
</gene>
<evidence type="ECO:0000256" key="1">
    <source>
        <dbReference type="ARBA" id="ARBA00022737"/>
    </source>
</evidence>
<dbReference type="InterPro" id="IPR036249">
    <property type="entry name" value="Thioredoxin-like_sf"/>
</dbReference>
<keyword evidence="2 3" id="KW-0802">TPR repeat</keyword>
<evidence type="ECO:0000256" key="4">
    <source>
        <dbReference type="SAM" id="MobiDB-lite"/>
    </source>
</evidence>
<dbReference type="InterPro" id="IPR019734">
    <property type="entry name" value="TPR_rpt"/>
</dbReference>
<dbReference type="Gene3D" id="1.25.40.10">
    <property type="entry name" value="Tetratricopeptide repeat domain"/>
    <property type="match status" value="1"/>
</dbReference>
<dbReference type="EMBL" id="JAMZMK010010782">
    <property type="protein sequence ID" value="KAI7730429.1"/>
    <property type="molecule type" value="Genomic_DNA"/>
</dbReference>
<feature type="compositionally biased region" description="Low complexity" evidence="4">
    <location>
        <begin position="45"/>
        <end position="56"/>
    </location>
</feature>
<organism evidence="6 7">
    <name type="scientific">Ambrosia artemisiifolia</name>
    <name type="common">Common ragweed</name>
    <dbReference type="NCBI Taxonomy" id="4212"/>
    <lineage>
        <taxon>Eukaryota</taxon>
        <taxon>Viridiplantae</taxon>
        <taxon>Streptophyta</taxon>
        <taxon>Embryophyta</taxon>
        <taxon>Tracheophyta</taxon>
        <taxon>Spermatophyta</taxon>
        <taxon>Magnoliopsida</taxon>
        <taxon>eudicotyledons</taxon>
        <taxon>Gunneridae</taxon>
        <taxon>Pentapetalae</taxon>
        <taxon>asterids</taxon>
        <taxon>campanulids</taxon>
        <taxon>Asterales</taxon>
        <taxon>Asteraceae</taxon>
        <taxon>Asteroideae</taxon>
        <taxon>Heliantheae alliance</taxon>
        <taxon>Heliantheae</taxon>
        <taxon>Ambrosia</taxon>
    </lineage>
</organism>
<dbReference type="PROSITE" id="PS50293">
    <property type="entry name" value="TPR_REGION"/>
    <property type="match status" value="1"/>
</dbReference>
<dbReference type="AlphaFoldDB" id="A0AAD5BXT8"/>
<reference evidence="6" key="1">
    <citation type="submission" date="2022-06" db="EMBL/GenBank/DDBJ databases">
        <title>Uncovering the hologenomic basis of an extraordinary plant invasion.</title>
        <authorList>
            <person name="Bieker V.C."/>
            <person name="Martin M.D."/>
            <person name="Gilbert T."/>
            <person name="Hodgins K."/>
            <person name="Battlay P."/>
            <person name="Petersen B."/>
            <person name="Wilson J."/>
        </authorList>
    </citation>
    <scope>NUCLEOTIDE SEQUENCE</scope>
    <source>
        <strain evidence="6">AA19_3_7</strain>
        <tissue evidence="6">Leaf</tissue>
    </source>
</reference>
<dbReference type="PANTHER" id="PTHR46050">
    <property type="entry name" value="TPR REPEAT-CONTAINING THIOREDOXIN"/>
    <property type="match status" value="1"/>
</dbReference>
<dbReference type="InterPro" id="IPR044534">
    <property type="entry name" value="TTL1-4"/>
</dbReference>
<dbReference type="FunFam" id="3.40.30.10:FF:000211">
    <property type="entry name" value="TPR repeat-containing thioredoxin TTL4"/>
    <property type="match status" value="1"/>
</dbReference>
<evidence type="ECO:0000256" key="3">
    <source>
        <dbReference type="PROSITE-ProRule" id="PRU00339"/>
    </source>
</evidence>
<dbReference type="InterPro" id="IPR013766">
    <property type="entry name" value="Thioredoxin_domain"/>
</dbReference>
<evidence type="ECO:0000313" key="7">
    <source>
        <dbReference type="Proteomes" id="UP001206925"/>
    </source>
</evidence>
<dbReference type="SUPFAM" id="SSF52833">
    <property type="entry name" value="Thioredoxin-like"/>
    <property type="match status" value="1"/>
</dbReference>
<accession>A0AAD5BXT8</accession>
<evidence type="ECO:0000259" key="5">
    <source>
        <dbReference type="Pfam" id="PF00085"/>
    </source>
</evidence>
<comment type="caution">
    <text evidence="6">The sequence shown here is derived from an EMBL/GenBank/DDBJ whole genome shotgun (WGS) entry which is preliminary data.</text>
</comment>
<feature type="repeat" description="TPR" evidence="3">
    <location>
        <begin position="177"/>
        <end position="210"/>
    </location>
</feature>
<dbReference type="PANTHER" id="PTHR46050:SF30">
    <property type="entry name" value="TETRATRICOPEPTIDE-LIKE HELICAL DOMAIN, THIOREDOXIN-LIKE FOLD PROTEIN-RELATED"/>
    <property type="match status" value="1"/>
</dbReference>
<dbReference type="PROSITE" id="PS50005">
    <property type="entry name" value="TPR"/>
    <property type="match status" value="1"/>
</dbReference>
<dbReference type="Pfam" id="PF00085">
    <property type="entry name" value="Thioredoxin"/>
    <property type="match status" value="1"/>
</dbReference>